<reference evidence="2" key="1">
    <citation type="journal article" date="2022" name="bioRxiv">
        <title>Sequencing and chromosome-scale assembly of the giantPleurodeles waltlgenome.</title>
        <authorList>
            <person name="Brown T."/>
            <person name="Elewa A."/>
            <person name="Iarovenko S."/>
            <person name="Subramanian E."/>
            <person name="Araus A.J."/>
            <person name="Petzold A."/>
            <person name="Susuki M."/>
            <person name="Suzuki K.-i.T."/>
            <person name="Hayashi T."/>
            <person name="Toyoda A."/>
            <person name="Oliveira C."/>
            <person name="Osipova E."/>
            <person name="Leigh N.D."/>
            <person name="Simon A."/>
            <person name="Yun M.H."/>
        </authorList>
    </citation>
    <scope>NUCLEOTIDE SEQUENCE</scope>
    <source>
        <strain evidence="2">20211129_DDA</strain>
        <tissue evidence="2">Liver</tissue>
    </source>
</reference>
<dbReference type="EMBL" id="JANPWB010000015">
    <property type="protein sequence ID" value="KAJ1090514.1"/>
    <property type="molecule type" value="Genomic_DNA"/>
</dbReference>
<feature type="region of interest" description="Disordered" evidence="1">
    <location>
        <begin position="20"/>
        <end position="127"/>
    </location>
</feature>
<organism evidence="2 3">
    <name type="scientific">Pleurodeles waltl</name>
    <name type="common">Iberian ribbed newt</name>
    <dbReference type="NCBI Taxonomy" id="8319"/>
    <lineage>
        <taxon>Eukaryota</taxon>
        <taxon>Metazoa</taxon>
        <taxon>Chordata</taxon>
        <taxon>Craniata</taxon>
        <taxon>Vertebrata</taxon>
        <taxon>Euteleostomi</taxon>
        <taxon>Amphibia</taxon>
        <taxon>Batrachia</taxon>
        <taxon>Caudata</taxon>
        <taxon>Salamandroidea</taxon>
        <taxon>Salamandridae</taxon>
        <taxon>Pleurodelinae</taxon>
        <taxon>Pleurodeles</taxon>
    </lineage>
</organism>
<feature type="compositionally biased region" description="Polar residues" evidence="1">
    <location>
        <begin position="96"/>
        <end position="109"/>
    </location>
</feature>
<protein>
    <submittedName>
        <fullName evidence="2">Uncharacterized protein</fullName>
    </submittedName>
</protein>
<name>A0AAV7LJ64_PLEWA</name>
<sequence>MGRAATPASYYSVTVPIAGLPQHFQGPRPRSGAVPLRRPTGRIFTSLDLGPHRHLRCGGETRPESPSVFGPSAPEPRPLAAQLEAAASAARPGPQPSHSRPGQVHTSVPSGVAAGARSRPVPAATNN</sequence>
<dbReference type="Proteomes" id="UP001066276">
    <property type="component" value="Chromosome 11"/>
</dbReference>
<evidence type="ECO:0000313" key="2">
    <source>
        <dbReference type="EMBL" id="KAJ1090514.1"/>
    </source>
</evidence>
<evidence type="ECO:0000313" key="3">
    <source>
        <dbReference type="Proteomes" id="UP001066276"/>
    </source>
</evidence>
<dbReference type="AlphaFoldDB" id="A0AAV7LJ64"/>
<evidence type="ECO:0000256" key="1">
    <source>
        <dbReference type="SAM" id="MobiDB-lite"/>
    </source>
</evidence>
<feature type="compositionally biased region" description="Low complexity" evidence="1">
    <location>
        <begin position="78"/>
        <end position="92"/>
    </location>
</feature>
<accession>A0AAV7LJ64</accession>
<keyword evidence="3" id="KW-1185">Reference proteome</keyword>
<comment type="caution">
    <text evidence="2">The sequence shown here is derived from an EMBL/GenBank/DDBJ whole genome shotgun (WGS) entry which is preliminary data.</text>
</comment>
<proteinExistence type="predicted"/>
<gene>
    <name evidence="2" type="ORF">NDU88_003646</name>
</gene>